<evidence type="ECO:0000313" key="1">
    <source>
        <dbReference type="EMBL" id="KAL0191741.1"/>
    </source>
</evidence>
<dbReference type="EMBL" id="JAMKFB020000006">
    <property type="protein sequence ID" value="KAL0191741.1"/>
    <property type="molecule type" value="Genomic_DNA"/>
</dbReference>
<name>A0ABD0QZQ5_CIRMR</name>
<keyword evidence="2" id="KW-1185">Reference proteome</keyword>
<comment type="caution">
    <text evidence="1">The sequence shown here is derived from an EMBL/GenBank/DDBJ whole genome shotgun (WGS) entry which is preliminary data.</text>
</comment>
<gene>
    <name evidence="1" type="ORF">M9458_014439</name>
</gene>
<protein>
    <submittedName>
        <fullName evidence="1">Uncharacterized protein</fullName>
    </submittedName>
</protein>
<reference evidence="1 2" key="1">
    <citation type="submission" date="2024-05" db="EMBL/GenBank/DDBJ databases">
        <title>Genome sequencing and assembly of Indian major carp, Cirrhinus mrigala (Hamilton, 1822).</title>
        <authorList>
            <person name="Mohindra V."/>
            <person name="Chowdhury L.M."/>
            <person name="Lal K."/>
            <person name="Jena J.K."/>
        </authorList>
    </citation>
    <scope>NUCLEOTIDE SEQUENCE [LARGE SCALE GENOMIC DNA]</scope>
    <source>
        <strain evidence="1">CM1030</strain>
        <tissue evidence="1">Blood</tissue>
    </source>
</reference>
<accession>A0ABD0QZQ5</accession>
<feature type="non-terminal residue" evidence="1">
    <location>
        <position position="59"/>
    </location>
</feature>
<evidence type="ECO:0000313" key="2">
    <source>
        <dbReference type="Proteomes" id="UP001529510"/>
    </source>
</evidence>
<dbReference type="AlphaFoldDB" id="A0ABD0QZQ5"/>
<organism evidence="1 2">
    <name type="scientific">Cirrhinus mrigala</name>
    <name type="common">Mrigala</name>
    <dbReference type="NCBI Taxonomy" id="683832"/>
    <lineage>
        <taxon>Eukaryota</taxon>
        <taxon>Metazoa</taxon>
        <taxon>Chordata</taxon>
        <taxon>Craniata</taxon>
        <taxon>Vertebrata</taxon>
        <taxon>Euteleostomi</taxon>
        <taxon>Actinopterygii</taxon>
        <taxon>Neopterygii</taxon>
        <taxon>Teleostei</taxon>
        <taxon>Ostariophysi</taxon>
        <taxon>Cypriniformes</taxon>
        <taxon>Cyprinidae</taxon>
        <taxon>Labeoninae</taxon>
        <taxon>Labeonini</taxon>
        <taxon>Cirrhinus</taxon>
    </lineage>
</organism>
<dbReference type="Proteomes" id="UP001529510">
    <property type="component" value="Unassembled WGS sequence"/>
</dbReference>
<sequence length="59" mass="6248">MVGFLNSGLTKGDTSPEYDSKMASALHSAHAMMKADPDIAKGLLNNSLINSLNNLSLNQ</sequence>
<proteinExistence type="predicted"/>